<evidence type="ECO:0000256" key="3">
    <source>
        <dbReference type="ARBA" id="ARBA00022692"/>
    </source>
</evidence>
<comment type="caution">
    <text evidence="7">The sequence shown here is derived from an EMBL/GenBank/DDBJ whole genome shotgun (WGS) entry which is preliminary data.</text>
</comment>
<evidence type="ECO:0000256" key="5">
    <source>
        <dbReference type="ARBA" id="ARBA00023136"/>
    </source>
</evidence>
<dbReference type="SUPFAM" id="SSF161070">
    <property type="entry name" value="SNF-like"/>
    <property type="match status" value="1"/>
</dbReference>
<keyword evidence="4 6" id="KW-1133">Transmembrane helix</keyword>
<organism evidence="7 8">
    <name type="scientific">Saguinus oedipus</name>
    <name type="common">Cotton-top tamarin</name>
    <name type="synonym">Oedipomidas oedipus</name>
    <dbReference type="NCBI Taxonomy" id="9490"/>
    <lineage>
        <taxon>Eukaryota</taxon>
        <taxon>Metazoa</taxon>
        <taxon>Chordata</taxon>
        <taxon>Craniata</taxon>
        <taxon>Vertebrata</taxon>
        <taxon>Euteleostomi</taxon>
        <taxon>Mammalia</taxon>
        <taxon>Eutheria</taxon>
        <taxon>Euarchontoglires</taxon>
        <taxon>Primates</taxon>
        <taxon>Haplorrhini</taxon>
        <taxon>Platyrrhini</taxon>
        <taxon>Cebidae</taxon>
        <taxon>Callitrichinae</taxon>
        <taxon>Saguinus</taxon>
    </lineage>
</organism>
<name>A0ABQ9TJW8_SAGOE</name>
<accession>A0ABQ9TJW8</accession>
<evidence type="ECO:0000313" key="7">
    <source>
        <dbReference type="EMBL" id="KAK2085070.1"/>
    </source>
</evidence>
<evidence type="ECO:0000256" key="6">
    <source>
        <dbReference type="SAM" id="Phobius"/>
    </source>
</evidence>
<evidence type="ECO:0000313" key="8">
    <source>
        <dbReference type="Proteomes" id="UP001266305"/>
    </source>
</evidence>
<dbReference type="InterPro" id="IPR000175">
    <property type="entry name" value="Na/ntran_symport"/>
</dbReference>
<evidence type="ECO:0000256" key="1">
    <source>
        <dbReference type="ARBA" id="ARBA00004141"/>
    </source>
</evidence>
<keyword evidence="8" id="KW-1185">Reference proteome</keyword>
<dbReference type="PROSITE" id="PS50267">
    <property type="entry name" value="NA_NEUROTRAN_SYMP_3"/>
    <property type="match status" value="1"/>
</dbReference>
<evidence type="ECO:0000256" key="4">
    <source>
        <dbReference type="ARBA" id="ARBA00022989"/>
    </source>
</evidence>
<dbReference type="EMBL" id="JASSZA010000021">
    <property type="protein sequence ID" value="KAK2085070.1"/>
    <property type="molecule type" value="Genomic_DNA"/>
</dbReference>
<protein>
    <submittedName>
        <fullName evidence="7">Sodium-dependent noradrenaline transporter</fullName>
    </submittedName>
</protein>
<comment type="subcellular location">
    <subcellularLocation>
        <location evidence="1">Membrane</location>
        <topology evidence="1">Multi-pass membrane protein</topology>
    </subcellularLocation>
</comment>
<reference evidence="7 8" key="1">
    <citation type="submission" date="2023-05" db="EMBL/GenBank/DDBJ databases">
        <title>B98-5 Cell Line De Novo Hybrid Assembly: An Optical Mapping Approach.</title>
        <authorList>
            <person name="Kananen K."/>
            <person name="Auerbach J.A."/>
            <person name="Kautto E."/>
            <person name="Blachly J.S."/>
        </authorList>
    </citation>
    <scope>NUCLEOTIDE SEQUENCE [LARGE SCALE GENOMIC DNA]</scope>
    <source>
        <strain evidence="7">B95-8</strain>
        <tissue evidence="7">Cell line</tissue>
    </source>
</reference>
<sequence length="121" mass="13546">MFVVVVSIINFKPLSYDDYIFPPWANWVGWGISLSSMVLVPIYIIYKFLSTQGSLWERLAYGITPENEHHLVAQRDIRQFQVGTAQPSGVGIIRAGPGCSLLCTAQGWTSQPENPETQCEL</sequence>
<keyword evidence="2" id="KW-0813">Transport</keyword>
<feature type="transmembrane region" description="Helical" evidence="6">
    <location>
        <begin position="27"/>
        <end position="49"/>
    </location>
</feature>
<proteinExistence type="predicted"/>
<keyword evidence="3 6" id="KW-0812">Transmembrane</keyword>
<dbReference type="Pfam" id="PF00209">
    <property type="entry name" value="SNF"/>
    <property type="match status" value="1"/>
</dbReference>
<dbReference type="InterPro" id="IPR037272">
    <property type="entry name" value="SNS_sf"/>
</dbReference>
<keyword evidence="5 6" id="KW-0472">Membrane</keyword>
<dbReference type="Proteomes" id="UP001266305">
    <property type="component" value="Unassembled WGS sequence"/>
</dbReference>
<evidence type="ECO:0000256" key="2">
    <source>
        <dbReference type="ARBA" id="ARBA00022448"/>
    </source>
</evidence>
<gene>
    <name evidence="7" type="primary">SLC6A2</name>
    <name evidence="7" type="ORF">P7K49_036370</name>
</gene>